<organism evidence="1 2">
    <name type="scientific">Sorangium cellulosum</name>
    <name type="common">Polyangium cellulosum</name>
    <dbReference type="NCBI Taxonomy" id="56"/>
    <lineage>
        <taxon>Bacteria</taxon>
        <taxon>Pseudomonadati</taxon>
        <taxon>Myxococcota</taxon>
        <taxon>Polyangia</taxon>
        <taxon>Polyangiales</taxon>
        <taxon>Polyangiaceae</taxon>
        <taxon>Sorangium</taxon>
    </lineage>
</organism>
<comment type="caution">
    <text evidence="1">The sequence shown here is derived from an EMBL/GenBank/DDBJ whole genome shotgun (WGS) entry which is preliminary data.</text>
</comment>
<accession>A0A150T8K3</accession>
<dbReference type="EMBL" id="JEME01003362">
    <property type="protein sequence ID" value="KYG00867.1"/>
    <property type="molecule type" value="Genomic_DNA"/>
</dbReference>
<evidence type="ECO:0000313" key="2">
    <source>
        <dbReference type="Proteomes" id="UP000075502"/>
    </source>
</evidence>
<reference evidence="1 2" key="1">
    <citation type="submission" date="2014-02" db="EMBL/GenBank/DDBJ databases">
        <title>The small core and large imbalanced accessory genome model reveals a collaborative survival strategy of Sorangium cellulosum strains in nature.</title>
        <authorList>
            <person name="Han K."/>
            <person name="Peng R."/>
            <person name="Blom J."/>
            <person name="Li Y.-Z."/>
        </authorList>
    </citation>
    <scope>NUCLEOTIDE SEQUENCE [LARGE SCALE GENOMIC DNA]</scope>
    <source>
        <strain evidence="1 2">So0007-03</strain>
    </source>
</reference>
<name>A0A150T8K3_SORCE</name>
<gene>
    <name evidence="1" type="ORF">BE21_56925</name>
</gene>
<sequence>MLAELANMCPHDESPETLRAMAAKRELEALVASWDGHGEPPAAMVAWASRFLASWPLDSVFEASF</sequence>
<dbReference type="Proteomes" id="UP000075502">
    <property type="component" value="Unassembled WGS sequence"/>
</dbReference>
<evidence type="ECO:0000313" key="1">
    <source>
        <dbReference type="EMBL" id="KYG00867.1"/>
    </source>
</evidence>
<protein>
    <submittedName>
        <fullName evidence="1">Uncharacterized protein</fullName>
    </submittedName>
</protein>
<dbReference type="AlphaFoldDB" id="A0A150T8K3"/>
<proteinExistence type="predicted"/>